<sequence>MIYLLLAALIWGSSFIAGKYSYAMFDPAITVQLRLAIAAIFSVPSFLPAYRKIPTRLVKKMWLIAWLVFPAVFMLQFIGLSFTSAASAVTMLGAEPLITVLVGVLFFKQRLKLIDILFGIVAFIGVALVVLGSEEQGDVSLLGCLMVLSGGFIFAFCLYMSKDVMKELKPVEFTNILIVLGTVTCVPMTLLFTQNWQINPSSEGIWGILYLSVGCTWLAYILWNKGLQDVSANISAIFSALEPVFGVFLALLILGEQLSLVTAIGVALVIFSAMGSTLLPIWFRKWTRPKLN</sequence>
<evidence type="ECO:0000256" key="5">
    <source>
        <dbReference type="ARBA" id="ARBA00023136"/>
    </source>
</evidence>
<evidence type="ECO:0000256" key="6">
    <source>
        <dbReference type="SAM" id="Phobius"/>
    </source>
</evidence>
<name>A0A4R1KZD0_9PAST</name>
<keyword evidence="9" id="KW-1185">Reference proteome</keyword>
<feature type="transmembrane region" description="Helical" evidence="6">
    <location>
        <begin position="62"/>
        <end position="82"/>
    </location>
</feature>
<evidence type="ECO:0000256" key="3">
    <source>
        <dbReference type="ARBA" id="ARBA00022692"/>
    </source>
</evidence>
<dbReference type="PANTHER" id="PTHR42920">
    <property type="entry name" value="OS03G0707200 PROTEIN-RELATED"/>
    <property type="match status" value="1"/>
</dbReference>
<feature type="transmembrane region" description="Helical" evidence="6">
    <location>
        <begin position="139"/>
        <end position="161"/>
    </location>
</feature>
<dbReference type="SUPFAM" id="SSF103481">
    <property type="entry name" value="Multidrug resistance efflux transporter EmrE"/>
    <property type="match status" value="2"/>
</dbReference>
<feature type="transmembrane region" description="Helical" evidence="6">
    <location>
        <begin position="33"/>
        <end position="50"/>
    </location>
</feature>
<dbReference type="GO" id="GO:0005886">
    <property type="term" value="C:plasma membrane"/>
    <property type="evidence" value="ECO:0007669"/>
    <property type="project" value="UniProtKB-SubCell"/>
</dbReference>
<keyword evidence="5 6" id="KW-0472">Membrane</keyword>
<accession>A0A4R1KZD0</accession>
<dbReference type="Gene3D" id="1.10.3730.20">
    <property type="match status" value="1"/>
</dbReference>
<protein>
    <submittedName>
        <fullName evidence="8">EamA domain-containing membrane protein RarD</fullName>
    </submittedName>
</protein>
<evidence type="ECO:0000256" key="1">
    <source>
        <dbReference type="ARBA" id="ARBA00004651"/>
    </source>
</evidence>
<feature type="domain" description="EamA" evidence="7">
    <location>
        <begin position="142"/>
        <end position="275"/>
    </location>
</feature>
<dbReference type="Pfam" id="PF00892">
    <property type="entry name" value="EamA"/>
    <property type="match status" value="2"/>
</dbReference>
<feature type="transmembrane region" description="Helical" evidence="6">
    <location>
        <begin position="260"/>
        <end position="283"/>
    </location>
</feature>
<dbReference type="PANTHER" id="PTHR42920:SF24">
    <property type="entry name" value="AROMATIC AMINO ACID EXPORTER YDDG"/>
    <property type="match status" value="1"/>
</dbReference>
<dbReference type="Proteomes" id="UP000295496">
    <property type="component" value="Unassembled WGS sequence"/>
</dbReference>
<comment type="subcellular location">
    <subcellularLocation>
        <location evidence="1">Cell membrane</location>
        <topology evidence="1">Multi-pass membrane protein</topology>
    </subcellularLocation>
</comment>
<keyword evidence="3 6" id="KW-0812">Transmembrane</keyword>
<feature type="transmembrane region" description="Helical" evidence="6">
    <location>
        <begin position="173"/>
        <end position="192"/>
    </location>
</feature>
<keyword evidence="4 6" id="KW-1133">Transmembrane helix</keyword>
<dbReference type="InterPro" id="IPR037185">
    <property type="entry name" value="EmrE-like"/>
</dbReference>
<evidence type="ECO:0000313" key="8">
    <source>
        <dbReference type="EMBL" id="TCK70027.1"/>
    </source>
</evidence>
<proteinExistence type="predicted"/>
<dbReference type="AlphaFoldDB" id="A0A4R1KZD0"/>
<dbReference type="EMBL" id="SMGJ01000003">
    <property type="protein sequence ID" value="TCK70027.1"/>
    <property type="molecule type" value="Genomic_DNA"/>
</dbReference>
<dbReference type="OrthoDB" id="9804865at2"/>
<reference evidence="8 9" key="1">
    <citation type="submission" date="2019-03" db="EMBL/GenBank/DDBJ databases">
        <title>Genomic Encyclopedia of Type Strains, Phase IV (KMG-IV): sequencing the most valuable type-strain genomes for metagenomic binning, comparative biology and taxonomic classification.</title>
        <authorList>
            <person name="Goeker M."/>
        </authorList>
    </citation>
    <scope>NUCLEOTIDE SEQUENCE [LARGE SCALE GENOMIC DNA]</scope>
    <source>
        <strain evidence="8 9">DSM 10053</strain>
    </source>
</reference>
<dbReference type="RefSeq" id="WP_132301604.1">
    <property type="nucleotide sequence ID" value="NZ_CP170642.1"/>
</dbReference>
<feature type="transmembrane region" description="Helical" evidence="6">
    <location>
        <begin position="88"/>
        <end position="107"/>
    </location>
</feature>
<dbReference type="InterPro" id="IPR000620">
    <property type="entry name" value="EamA_dom"/>
</dbReference>
<evidence type="ECO:0000256" key="4">
    <source>
        <dbReference type="ARBA" id="ARBA00022989"/>
    </source>
</evidence>
<keyword evidence="2" id="KW-1003">Cell membrane</keyword>
<evidence type="ECO:0000259" key="7">
    <source>
        <dbReference type="Pfam" id="PF00892"/>
    </source>
</evidence>
<dbReference type="InterPro" id="IPR051258">
    <property type="entry name" value="Diverse_Substrate_Transporter"/>
</dbReference>
<evidence type="ECO:0000256" key="2">
    <source>
        <dbReference type="ARBA" id="ARBA00022475"/>
    </source>
</evidence>
<organism evidence="8 9">
    <name type="scientific">Lonepinella koalarum</name>
    <dbReference type="NCBI Taxonomy" id="53417"/>
    <lineage>
        <taxon>Bacteria</taxon>
        <taxon>Pseudomonadati</taxon>
        <taxon>Pseudomonadota</taxon>
        <taxon>Gammaproteobacteria</taxon>
        <taxon>Pasteurellales</taxon>
        <taxon>Pasteurellaceae</taxon>
        <taxon>Lonepinella</taxon>
    </lineage>
</organism>
<comment type="caution">
    <text evidence="8">The sequence shown here is derived from an EMBL/GenBank/DDBJ whole genome shotgun (WGS) entry which is preliminary data.</text>
</comment>
<evidence type="ECO:0000313" key="9">
    <source>
        <dbReference type="Proteomes" id="UP000295496"/>
    </source>
</evidence>
<feature type="domain" description="EamA" evidence="7">
    <location>
        <begin position="2"/>
        <end position="130"/>
    </location>
</feature>
<feature type="transmembrane region" description="Helical" evidence="6">
    <location>
        <begin position="114"/>
        <end position="133"/>
    </location>
</feature>
<gene>
    <name evidence="8" type="ORF">EV692_1250</name>
</gene>
<feature type="transmembrane region" description="Helical" evidence="6">
    <location>
        <begin position="204"/>
        <end position="223"/>
    </location>
</feature>
<feature type="transmembrane region" description="Helical" evidence="6">
    <location>
        <begin position="235"/>
        <end position="254"/>
    </location>
</feature>